<evidence type="ECO:0000256" key="6">
    <source>
        <dbReference type="RuleBase" id="RU367104"/>
    </source>
</evidence>
<evidence type="ECO:0000313" key="9">
    <source>
        <dbReference type="Proteomes" id="UP001497512"/>
    </source>
</evidence>
<dbReference type="SUPFAM" id="SSF54001">
    <property type="entry name" value="Cysteine proteinases"/>
    <property type="match status" value="1"/>
</dbReference>
<keyword evidence="3 6" id="KW-0833">Ubl conjugation pathway</keyword>
<dbReference type="PANTHER" id="PTHR13312:SF0">
    <property type="entry name" value="UBIQUITIN THIOESTERASE OTU1"/>
    <property type="match status" value="1"/>
</dbReference>
<comment type="subcellular location">
    <subcellularLocation>
        <location evidence="6">Cytoplasm</location>
    </subcellularLocation>
</comment>
<proteinExistence type="predicted"/>
<dbReference type="PROSITE" id="PS50802">
    <property type="entry name" value="OTU"/>
    <property type="match status" value="1"/>
</dbReference>
<name>A0ABP0UGQ3_9BRYO</name>
<dbReference type="Pfam" id="PF02338">
    <property type="entry name" value="OTU"/>
    <property type="match status" value="1"/>
</dbReference>
<evidence type="ECO:0000256" key="5">
    <source>
        <dbReference type="ARBA" id="ARBA00022807"/>
    </source>
</evidence>
<dbReference type="PROSITE" id="PS00028">
    <property type="entry name" value="ZINC_FINGER_C2H2_1"/>
    <property type="match status" value="1"/>
</dbReference>
<keyword evidence="6" id="KW-0963">Cytoplasm</keyword>
<reference evidence="8" key="1">
    <citation type="submission" date="2024-02" db="EMBL/GenBank/DDBJ databases">
        <authorList>
            <consortium name="ELIXIR-Norway"/>
            <consortium name="Elixir Norway"/>
        </authorList>
    </citation>
    <scope>NUCLEOTIDE SEQUENCE</scope>
</reference>
<keyword evidence="9" id="KW-1185">Reference proteome</keyword>
<comment type="function">
    <text evidence="6">Hydrolase that can remove conjugated ubiquitin from proteins and may therefore play an important regulatory role at the level of protein turnover by preventing degradation.</text>
</comment>
<dbReference type="InterPro" id="IPR038765">
    <property type="entry name" value="Papain-like_cys_pep_sf"/>
</dbReference>
<dbReference type="InterPro" id="IPR057766">
    <property type="entry name" value="Znf-C2H2_OTU1-like_C"/>
</dbReference>
<evidence type="ECO:0000256" key="3">
    <source>
        <dbReference type="ARBA" id="ARBA00022786"/>
    </source>
</evidence>
<comment type="catalytic activity">
    <reaction evidence="1 6">
        <text>Thiol-dependent hydrolysis of ester, thioester, amide, peptide and isopeptide bonds formed by the C-terminal Gly of ubiquitin (a 76-residue protein attached to proteins as an intracellular targeting signal).</text>
        <dbReference type="EC" id="3.4.19.12"/>
    </reaction>
</comment>
<evidence type="ECO:0000313" key="8">
    <source>
        <dbReference type="EMBL" id="CAK9220834.1"/>
    </source>
</evidence>
<accession>A0ABP0UGQ3</accession>
<evidence type="ECO:0000256" key="2">
    <source>
        <dbReference type="ARBA" id="ARBA00022670"/>
    </source>
</evidence>
<organism evidence="8 9">
    <name type="scientific">Sphagnum troendelagicum</name>
    <dbReference type="NCBI Taxonomy" id="128251"/>
    <lineage>
        <taxon>Eukaryota</taxon>
        <taxon>Viridiplantae</taxon>
        <taxon>Streptophyta</taxon>
        <taxon>Embryophyta</taxon>
        <taxon>Bryophyta</taxon>
        <taxon>Sphagnophytina</taxon>
        <taxon>Sphagnopsida</taxon>
        <taxon>Sphagnales</taxon>
        <taxon>Sphagnaceae</taxon>
        <taxon>Sphagnum</taxon>
    </lineage>
</organism>
<dbReference type="Proteomes" id="UP001497512">
    <property type="component" value="Chromosome 3"/>
</dbReference>
<evidence type="ECO:0000256" key="1">
    <source>
        <dbReference type="ARBA" id="ARBA00000707"/>
    </source>
</evidence>
<dbReference type="InterPro" id="IPR003323">
    <property type="entry name" value="OTU_dom"/>
</dbReference>
<dbReference type="CDD" id="cd22793">
    <property type="entry name" value="OTU_plant_OTU1_2-like"/>
    <property type="match status" value="1"/>
</dbReference>
<evidence type="ECO:0000256" key="4">
    <source>
        <dbReference type="ARBA" id="ARBA00022801"/>
    </source>
</evidence>
<dbReference type="EC" id="3.4.19.12" evidence="6"/>
<keyword evidence="4 6" id="KW-0378">Hydrolase</keyword>
<dbReference type="Gene3D" id="3.90.70.80">
    <property type="match status" value="1"/>
</dbReference>
<gene>
    <name evidence="8" type="ORF">CSSPTR1EN2_LOCUS15654</name>
</gene>
<dbReference type="Pfam" id="PF24560">
    <property type="entry name" value="zf-C2H2_OTU1_C"/>
    <property type="match status" value="1"/>
</dbReference>
<feature type="domain" description="OTU" evidence="7">
    <location>
        <begin position="7"/>
        <end position="129"/>
    </location>
</feature>
<dbReference type="EMBL" id="OZ019895">
    <property type="protein sequence ID" value="CAK9220834.1"/>
    <property type="molecule type" value="Genomic_DNA"/>
</dbReference>
<evidence type="ECO:0000259" key="7">
    <source>
        <dbReference type="PROSITE" id="PS50802"/>
    </source>
</evidence>
<dbReference type="InterPro" id="IPR013087">
    <property type="entry name" value="Znf_C2H2_type"/>
</dbReference>
<sequence length="210" mass="23276">MEDGGVLVRRVIPADNSCLFNAVGYAMEHNKEKASELRSVIAATVKSDPVTYNEAFLGKLNEEYVQWILNPEKWGGAIELSILCDHYAREIAAYDIQTMRCDLYGQGKGLTERVMLLYDGLHYDVLAVAPFADAPEEVDQTIFNVDKSGSIGSTAALAANFVQEAHRARKYTDTGKFTLRCSVCQKGVVGEKEAVEHAKATQHTNFQEYC</sequence>
<keyword evidence="5 6" id="KW-0788">Thiol protease</keyword>
<keyword evidence="2" id="KW-0645">Protease</keyword>
<dbReference type="PANTHER" id="PTHR13312">
    <property type="entry name" value="HIV-INDUCED PROTEIN-7-LIKE PROTEASE"/>
    <property type="match status" value="1"/>
</dbReference>
<protein>
    <recommendedName>
        <fullName evidence="6">Ubiquitin thioesterase OTU</fullName>
        <ecNumber evidence="6">3.4.19.12</ecNumber>
    </recommendedName>
</protein>